<organism evidence="2 3">
    <name type="scientific">Ditylenchus destructor</name>
    <dbReference type="NCBI Taxonomy" id="166010"/>
    <lineage>
        <taxon>Eukaryota</taxon>
        <taxon>Metazoa</taxon>
        <taxon>Ecdysozoa</taxon>
        <taxon>Nematoda</taxon>
        <taxon>Chromadorea</taxon>
        <taxon>Rhabditida</taxon>
        <taxon>Tylenchina</taxon>
        <taxon>Tylenchomorpha</taxon>
        <taxon>Sphaerularioidea</taxon>
        <taxon>Anguinidae</taxon>
        <taxon>Anguininae</taxon>
        <taxon>Ditylenchus</taxon>
    </lineage>
</organism>
<evidence type="ECO:0000313" key="2">
    <source>
        <dbReference type="EMBL" id="KAI1723799.1"/>
    </source>
</evidence>
<proteinExistence type="predicted"/>
<reference evidence="2" key="1">
    <citation type="submission" date="2022-01" db="EMBL/GenBank/DDBJ databases">
        <title>Genome Sequence Resource for Two Populations of Ditylenchus destructor, the Migratory Endoparasitic Phytonematode.</title>
        <authorList>
            <person name="Zhang H."/>
            <person name="Lin R."/>
            <person name="Xie B."/>
        </authorList>
    </citation>
    <scope>NUCLEOTIDE SEQUENCE</scope>
    <source>
        <strain evidence="2">BazhouSP</strain>
    </source>
</reference>
<evidence type="ECO:0000313" key="3">
    <source>
        <dbReference type="Proteomes" id="UP001201812"/>
    </source>
</evidence>
<feature type="compositionally biased region" description="Polar residues" evidence="1">
    <location>
        <begin position="197"/>
        <end position="215"/>
    </location>
</feature>
<evidence type="ECO:0008006" key="4">
    <source>
        <dbReference type="Google" id="ProtNLM"/>
    </source>
</evidence>
<name>A0AAD4NCZ5_9BILA</name>
<protein>
    <recommendedName>
        <fullName evidence="4">Regulatory protein zeste</fullName>
    </recommendedName>
</protein>
<gene>
    <name evidence="2" type="ORF">DdX_03975</name>
</gene>
<dbReference type="Proteomes" id="UP001201812">
    <property type="component" value="Unassembled WGS sequence"/>
</dbReference>
<evidence type="ECO:0000256" key="1">
    <source>
        <dbReference type="SAM" id="MobiDB-lite"/>
    </source>
</evidence>
<feature type="region of interest" description="Disordered" evidence="1">
    <location>
        <begin position="197"/>
        <end position="225"/>
    </location>
</feature>
<comment type="caution">
    <text evidence="2">The sequence shown here is derived from an EMBL/GenBank/DDBJ whole genome shotgun (WGS) entry which is preliminary data.</text>
</comment>
<sequence length="408" mass="45580">MSNSIMRPEQTVRLIQLYHAHYPEIARNTQDHEGRKDRVVKWNRISEDLNAQFGTNFTVEQFKKKVQNVQCTSRQKTSSGKKNLGEAEREYMILFPDKNMSGCSGSNPDLDAERSQSVGSISHNDGESKCNELHSDVKLEHTFVEIESHNNAPDDNYDGQHNASEVTSNPLATLSNDQITQTLSTFLGLVGVGNVSNKDQNSDMFQSNPSQNTRNSTKRNTEPTLNNFSNMWAAKRRRKQAQTVHLNDRLGTLSGQGSSLTPETASSFSMDQDLLNGFSLDNGHDEPDEKWRVEIVSMQRTILDNQRRILELMERQANLDHRPVSQTPPSIMTPPSPIAPNMSLMNTTNAMKPTPSAQTDEQSSMSSNNALQILCTKIDSLAQVLSSIDKSIQERFPAISPPESSDSK</sequence>
<feature type="region of interest" description="Disordered" evidence="1">
    <location>
        <begin position="104"/>
        <end position="128"/>
    </location>
</feature>
<dbReference type="EMBL" id="JAKKPZ010000003">
    <property type="protein sequence ID" value="KAI1723799.1"/>
    <property type="molecule type" value="Genomic_DNA"/>
</dbReference>
<keyword evidence="3" id="KW-1185">Reference proteome</keyword>
<accession>A0AAD4NCZ5</accession>
<dbReference type="AlphaFoldDB" id="A0AAD4NCZ5"/>